<feature type="compositionally biased region" description="Basic and acidic residues" evidence="1">
    <location>
        <begin position="36"/>
        <end position="52"/>
    </location>
</feature>
<dbReference type="AlphaFoldDB" id="A0A8H4RL34"/>
<evidence type="ECO:0000256" key="1">
    <source>
        <dbReference type="SAM" id="MobiDB-lite"/>
    </source>
</evidence>
<sequence>MAITPNTPKNFSDLPAELQLQVWESTITPRAIFLSGHRESDPNPDSEDHYSDPDSPFFHSPASPPSPPPLSHPPTSPPAAPSKTTTPPSSPPSSPPKTQSTSPLPSTRWYSTPSPSPPALCSLPIPPWKTGKKYASWPCTTVGDLPNIEEVSFLVTNEGEEDVLAKLDICISWFYEEREGGIEGVHLKLYGESAIPMVMPKEPKPSSIWRKEFGGKAIPKVLPKVGVLSFRNCNGKTEEGRESSKEEMKGIYEVLNERREWKRIEMTRRRVALGHNSNW</sequence>
<protein>
    <submittedName>
        <fullName evidence="2">Uncharacterized protein</fullName>
    </submittedName>
</protein>
<proteinExistence type="predicted"/>
<keyword evidence="3" id="KW-1185">Reference proteome</keyword>
<feature type="compositionally biased region" description="Low complexity" evidence="1">
    <location>
        <begin position="96"/>
        <end position="113"/>
    </location>
</feature>
<feature type="region of interest" description="Disordered" evidence="1">
    <location>
        <begin position="35"/>
        <end position="113"/>
    </location>
</feature>
<comment type="caution">
    <text evidence="2">The sequence shown here is derived from an EMBL/GenBank/DDBJ whole genome shotgun (WGS) entry which is preliminary data.</text>
</comment>
<gene>
    <name evidence="2" type="ORF">G7Y89_g7295</name>
</gene>
<accession>A0A8H4RL34</accession>
<name>A0A8H4RL34_9HELO</name>
<reference evidence="2 3" key="1">
    <citation type="submission" date="2020-03" db="EMBL/GenBank/DDBJ databases">
        <title>Draft Genome Sequence of Cudoniella acicularis.</title>
        <authorList>
            <person name="Buettner E."/>
            <person name="Kellner H."/>
        </authorList>
    </citation>
    <scope>NUCLEOTIDE SEQUENCE [LARGE SCALE GENOMIC DNA]</scope>
    <source>
        <strain evidence="2 3">DSM 108380</strain>
    </source>
</reference>
<dbReference type="Proteomes" id="UP000566819">
    <property type="component" value="Unassembled WGS sequence"/>
</dbReference>
<feature type="compositionally biased region" description="Pro residues" evidence="1">
    <location>
        <begin position="62"/>
        <end position="80"/>
    </location>
</feature>
<dbReference type="EMBL" id="JAAMPI010000505">
    <property type="protein sequence ID" value="KAF4630835.1"/>
    <property type="molecule type" value="Genomic_DNA"/>
</dbReference>
<evidence type="ECO:0000313" key="2">
    <source>
        <dbReference type="EMBL" id="KAF4630835.1"/>
    </source>
</evidence>
<organism evidence="2 3">
    <name type="scientific">Cudoniella acicularis</name>
    <dbReference type="NCBI Taxonomy" id="354080"/>
    <lineage>
        <taxon>Eukaryota</taxon>
        <taxon>Fungi</taxon>
        <taxon>Dikarya</taxon>
        <taxon>Ascomycota</taxon>
        <taxon>Pezizomycotina</taxon>
        <taxon>Leotiomycetes</taxon>
        <taxon>Helotiales</taxon>
        <taxon>Tricladiaceae</taxon>
        <taxon>Cudoniella</taxon>
    </lineage>
</organism>
<evidence type="ECO:0000313" key="3">
    <source>
        <dbReference type="Proteomes" id="UP000566819"/>
    </source>
</evidence>